<protein>
    <recommendedName>
        <fullName evidence="4">Biofilm-forming protein</fullName>
    </recommendedName>
</protein>
<feature type="compositionally biased region" description="Basic and acidic residues" evidence="1">
    <location>
        <begin position="25"/>
        <end position="36"/>
    </location>
</feature>
<feature type="region of interest" description="Disordered" evidence="1">
    <location>
        <begin position="1"/>
        <end position="46"/>
    </location>
</feature>
<dbReference type="RefSeq" id="WP_214473828.1">
    <property type="nucleotide sequence ID" value="NZ_CANKUS010000004.1"/>
</dbReference>
<feature type="compositionally biased region" description="Basic and acidic residues" evidence="1">
    <location>
        <begin position="1"/>
        <end position="15"/>
    </location>
</feature>
<sequence>MNKEKNTEIPKKLSYESDGQMGQDKQQEMVKKEENKMFFNSTQDSE</sequence>
<evidence type="ECO:0008006" key="4">
    <source>
        <dbReference type="Google" id="ProtNLM"/>
    </source>
</evidence>
<dbReference type="Proteomes" id="UP000679247">
    <property type="component" value="Chromosome"/>
</dbReference>
<gene>
    <name evidence="2" type="ORF">J1899_11655</name>
</gene>
<proteinExistence type="predicted"/>
<dbReference type="EMBL" id="CP071709">
    <property type="protein sequence ID" value="QVY59725.1"/>
    <property type="molecule type" value="Genomic_DNA"/>
</dbReference>
<reference evidence="2 3" key="1">
    <citation type="submission" date="2021-03" db="EMBL/GenBank/DDBJ databases">
        <title>The first data on the complete genome of the tetrodotoxin-producing bacterium.</title>
        <authorList>
            <person name="Melnikova D.I."/>
            <person name="Nijland R."/>
            <person name="Magarlamov T.Y."/>
        </authorList>
    </citation>
    <scope>NUCLEOTIDE SEQUENCE [LARGE SCALE GENOMIC DNA]</scope>
    <source>
        <strain evidence="2 3">1839</strain>
    </source>
</reference>
<name>A0ABX8F6K3_9BACI</name>
<evidence type="ECO:0000313" key="3">
    <source>
        <dbReference type="Proteomes" id="UP000679247"/>
    </source>
</evidence>
<keyword evidence="3" id="KW-1185">Reference proteome</keyword>
<accession>A0ABX8F6K3</accession>
<evidence type="ECO:0000313" key="2">
    <source>
        <dbReference type="EMBL" id="QVY59725.1"/>
    </source>
</evidence>
<evidence type="ECO:0000256" key="1">
    <source>
        <dbReference type="SAM" id="MobiDB-lite"/>
    </source>
</evidence>
<organism evidence="2 3">
    <name type="scientific">Cytobacillus gottheilii</name>
    <dbReference type="NCBI Taxonomy" id="859144"/>
    <lineage>
        <taxon>Bacteria</taxon>
        <taxon>Bacillati</taxon>
        <taxon>Bacillota</taxon>
        <taxon>Bacilli</taxon>
        <taxon>Bacillales</taxon>
        <taxon>Bacillaceae</taxon>
        <taxon>Cytobacillus</taxon>
    </lineage>
</organism>